<dbReference type="Proteomes" id="UP000823775">
    <property type="component" value="Unassembled WGS sequence"/>
</dbReference>
<dbReference type="EMBL" id="JACEIK010001765">
    <property type="protein sequence ID" value="MCD7472050.1"/>
    <property type="molecule type" value="Genomic_DNA"/>
</dbReference>
<evidence type="ECO:0000313" key="2">
    <source>
        <dbReference type="Proteomes" id="UP000823775"/>
    </source>
</evidence>
<accession>A0ABS8TMG0</accession>
<organism evidence="1 2">
    <name type="scientific">Datura stramonium</name>
    <name type="common">Jimsonweed</name>
    <name type="synonym">Common thornapple</name>
    <dbReference type="NCBI Taxonomy" id="4076"/>
    <lineage>
        <taxon>Eukaryota</taxon>
        <taxon>Viridiplantae</taxon>
        <taxon>Streptophyta</taxon>
        <taxon>Embryophyta</taxon>
        <taxon>Tracheophyta</taxon>
        <taxon>Spermatophyta</taxon>
        <taxon>Magnoliopsida</taxon>
        <taxon>eudicotyledons</taxon>
        <taxon>Gunneridae</taxon>
        <taxon>Pentapetalae</taxon>
        <taxon>asterids</taxon>
        <taxon>lamiids</taxon>
        <taxon>Solanales</taxon>
        <taxon>Solanaceae</taxon>
        <taxon>Solanoideae</taxon>
        <taxon>Datureae</taxon>
        <taxon>Datura</taxon>
    </lineage>
</organism>
<keyword evidence="2" id="KW-1185">Reference proteome</keyword>
<reference evidence="1 2" key="1">
    <citation type="journal article" date="2021" name="BMC Genomics">
        <title>Datura genome reveals duplications of psychoactive alkaloid biosynthetic genes and high mutation rate following tissue culture.</title>
        <authorList>
            <person name="Rajewski A."/>
            <person name="Carter-House D."/>
            <person name="Stajich J."/>
            <person name="Litt A."/>
        </authorList>
    </citation>
    <scope>NUCLEOTIDE SEQUENCE [LARGE SCALE GENOMIC DNA]</scope>
    <source>
        <strain evidence="1">AR-01</strain>
    </source>
</reference>
<sequence length="113" mass="11916">GELGKGQKTLGSVGGVSRWSIGGSMVSSLFGLRMTEKGERERTEMEMRGEAAVSLLWSTGAATVLRLKCQCFIVSGGTVREMRKGVKGERREILKGEGGFSGGSGFAGAVEQK</sequence>
<protein>
    <submittedName>
        <fullName evidence="1">Uncharacterized protein</fullName>
    </submittedName>
</protein>
<evidence type="ECO:0000313" key="1">
    <source>
        <dbReference type="EMBL" id="MCD7472050.1"/>
    </source>
</evidence>
<feature type="non-terminal residue" evidence="1">
    <location>
        <position position="1"/>
    </location>
</feature>
<name>A0ABS8TMG0_DATST</name>
<proteinExistence type="predicted"/>
<comment type="caution">
    <text evidence="1">The sequence shown here is derived from an EMBL/GenBank/DDBJ whole genome shotgun (WGS) entry which is preliminary data.</text>
</comment>
<gene>
    <name evidence="1" type="ORF">HAX54_012933</name>
</gene>